<accession>Q4KAF9</accession>
<evidence type="ECO:0000313" key="3">
    <source>
        <dbReference type="Proteomes" id="UP000008540"/>
    </source>
</evidence>
<proteinExistence type="predicted"/>
<evidence type="ECO:0000313" key="2">
    <source>
        <dbReference type="EMBL" id="AAY92938.1"/>
    </source>
</evidence>
<dbReference type="HOGENOM" id="CLU_1642272_0_0_6"/>
<reference evidence="2 3" key="1">
    <citation type="journal article" date="2005" name="Nat. Biotechnol.">
        <title>Complete genome sequence of the plant commensal Pseudomonas fluorescens Pf-5.</title>
        <authorList>
            <person name="Paulsen I.T."/>
            <person name="Press C.M."/>
            <person name="Ravel J."/>
            <person name="Kobayashi D.Y."/>
            <person name="Myers G.S."/>
            <person name="Mavrodi D.V."/>
            <person name="DeBoy R.T."/>
            <person name="Seshadri R."/>
            <person name="Ren Q."/>
            <person name="Madupu R."/>
            <person name="Dodson R.J."/>
            <person name="Durkin A.S."/>
            <person name="Brinkac L.M."/>
            <person name="Daugherty S.C."/>
            <person name="Sullivan S.A."/>
            <person name="Rosovitz M.J."/>
            <person name="Gwinn M.L."/>
            <person name="Zhou L."/>
            <person name="Schneider D.J."/>
            <person name="Cartinhour S.W."/>
            <person name="Nelson W.C."/>
            <person name="Weidman J."/>
            <person name="Watkins K."/>
            <person name="Tran K."/>
            <person name="Khouri H."/>
            <person name="Pierson E.A."/>
            <person name="Pierson L.S.III."/>
            <person name="Thomashow L.S."/>
            <person name="Loper J.E."/>
        </authorList>
    </citation>
    <scope>NUCLEOTIDE SEQUENCE [LARGE SCALE GENOMIC DNA]</scope>
    <source>
        <strain evidence="3">ATCC BAA-477 / NRRL B-23932 / Pf-5</strain>
    </source>
</reference>
<protein>
    <submittedName>
        <fullName evidence="2">Uncharacterized protein</fullName>
    </submittedName>
</protein>
<feature type="region of interest" description="Disordered" evidence="1">
    <location>
        <begin position="1"/>
        <end position="22"/>
    </location>
</feature>
<dbReference type="AlphaFoldDB" id="Q4KAF9"/>
<sequence length="161" mass="17766">MPASGSVLDHGGDLQCRSSPSRCPVTNVSRYEGPRCLKTHEASGPEPLRLNFSPLARYNRQPFYGNADSMMFSCKAFFPGALLAAAFSTQAEGLDLSYPQPPLPATPIQTPAPQSDMPTFKLQFKPGISYEHHCSGQCTYETNIDQLHDRETRHSSIIDFD</sequence>
<organism evidence="2 3">
    <name type="scientific">Pseudomonas fluorescens (strain ATCC BAA-477 / NRRL B-23932 / Pf-5)</name>
    <dbReference type="NCBI Taxonomy" id="220664"/>
    <lineage>
        <taxon>Bacteria</taxon>
        <taxon>Pseudomonadati</taxon>
        <taxon>Pseudomonadota</taxon>
        <taxon>Gammaproteobacteria</taxon>
        <taxon>Pseudomonadales</taxon>
        <taxon>Pseudomonadaceae</taxon>
        <taxon>Pseudomonas</taxon>
    </lineage>
</organism>
<evidence type="ECO:0000256" key="1">
    <source>
        <dbReference type="SAM" id="MobiDB-lite"/>
    </source>
</evidence>
<dbReference type="Proteomes" id="UP000008540">
    <property type="component" value="Chromosome"/>
</dbReference>
<gene>
    <name evidence="2" type="ordered locus">PFL_3672</name>
</gene>
<name>Q4KAF9_PSEF5</name>
<dbReference type="KEGG" id="pfl:PFL_3672"/>
<dbReference type="EMBL" id="CP000076">
    <property type="protein sequence ID" value="AAY92938.1"/>
    <property type="molecule type" value="Genomic_DNA"/>
</dbReference>